<feature type="transmembrane region" description="Helical" evidence="7">
    <location>
        <begin position="126"/>
        <end position="145"/>
    </location>
</feature>
<evidence type="ECO:0000256" key="7">
    <source>
        <dbReference type="SAM" id="Phobius"/>
    </source>
</evidence>
<dbReference type="Pfam" id="PF01694">
    <property type="entry name" value="Rhomboid"/>
    <property type="match status" value="1"/>
</dbReference>
<keyword evidence="10" id="KW-1185">Reference proteome</keyword>
<evidence type="ECO:0000256" key="5">
    <source>
        <dbReference type="ARBA" id="ARBA00022989"/>
    </source>
</evidence>
<dbReference type="PANTHER" id="PTHR43731:SF14">
    <property type="entry name" value="PRESENILIN-ASSOCIATED RHOMBOID-LIKE PROTEIN, MITOCHONDRIAL"/>
    <property type="match status" value="1"/>
</dbReference>
<keyword evidence="4" id="KW-0378">Hydrolase</keyword>
<dbReference type="InterPro" id="IPR022764">
    <property type="entry name" value="Peptidase_S54_rhomboid_dom"/>
</dbReference>
<dbReference type="Gene3D" id="1.20.1540.10">
    <property type="entry name" value="Rhomboid-like"/>
    <property type="match status" value="1"/>
</dbReference>
<evidence type="ECO:0000259" key="8">
    <source>
        <dbReference type="Pfam" id="PF01694"/>
    </source>
</evidence>
<sequence>MTEQPPAPEPAEAPQCYRHPGRETYVRCTRCDRPICPDCMIPASVGFQCPECVREGNRDVRQATGRFGGEVATRPLLTWGLIAVNVAVFLLEYASNGVDRFERAFSLWPYYVAVDGDYYRLVTSAFLHYGLPHLALNMWALWAVGQALELSLGRIRFATLYALSALGGAVLVYWASPILTPTAGASGAIFGLFGAIFVVSRRLRMDIRPIALVIVVNLVFTFLPGFNISWQGHIGGLITGAVVAAVYVYAPRAKQTLIQAVFSVLLLVAFVALIYARTAYLV</sequence>
<keyword evidence="9" id="KW-0645">Protease</keyword>
<gene>
    <name evidence="9" type="ORF">EDD29_8419</name>
</gene>
<dbReference type="GO" id="GO:0004252">
    <property type="term" value="F:serine-type endopeptidase activity"/>
    <property type="evidence" value="ECO:0007669"/>
    <property type="project" value="InterPro"/>
</dbReference>
<dbReference type="InterPro" id="IPR050925">
    <property type="entry name" value="Rhomboid_protease_S54"/>
</dbReference>
<dbReference type="OrthoDB" id="9807874at2"/>
<evidence type="ECO:0000313" key="9">
    <source>
        <dbReference type="EMBL" id="ROO90683.1"/>
    </source>
</evidence>
<feature type="transmembrane region" description="Helical" evidence="7">
    <location>
        <begin position="257"/>
        <end position="276"/>
    </location>
</feature>
<evidence type="ECO:0000256" key="2">
    <source>
        <dbReference type="ARBA" id="ARBA00009045"/>
    </source>
</evidence>
<comment type="caution">
    <text evidence="9">The sequence shown here is derived from an EMBL/GenBank/DDBJ whole genome shotgun (WGS) entry which is preliminary data.</text>
</comment>
<feature type="transmembrane region" description="Helical" evidence="7">
    <location>
        <begin position="182"/>
        <end position="200"/>
    </location>
</feature>
<dbReference type="InterPro" id="IPR035952">
    <property type="entry name" value="Rhomboid-like_sf"/>
</dbReference>
<feature type="transmembrane region" description="Helical" evidence="7">
    <location>
        <begin position="76"/>
        <end position="94"/>
    </location>
</feature>
<feature type="domain" description="Peptidase S54 rhomboid" evidence="8">
    <location>
        <begin position="116"/>
        <end position="248"/>
    </location>
</feature>
<keyword evidence="6 7" id="KW-0472">Membrane</keyword>
<keyword evidence="3 7" id="KW-0812">Transmembrane</keyword>
<dbReference type="EMBL" id="RJKE01000001">
    <property type="protein sequence ID" value="ROO90683.1"/>
    <property type="molecule type" value="Genomic_DNA"/>
</dbReference>
<protein>
    <submittedName>
        <fullName evidence="9">Membrane associated rhomboid family serine protease</fullName>
    </submittedName>
</protein>
<name>A0A3N1DAX8_9ACTN</name>
<keyword evidence="5 7" id="KW-1133">Transmembrane helix</keyword>
<organism evidence="9 10">
    <name type="scientific">Actinocorallia herbida</name>
    <dbReference type="NCBI Taxonomy" id="58109"/>
    <lineage>
        <taxon>Bacteria</taxon>
        <taxon>Bacillati</taxon>
        <taxon>Actinomycetota</taxon>
        <taxon>Actinomycetes</taxon>
        <taxon>Streptosporangiales</taxon>
        <taxon>Thermomonosporaceae</taxon>
        <taxon>Actinocorallia</taxon>
    </lineage>
</organism>
<comment type="similarity">
    <text evidence="2">Belongs to the peptidase S54 family.</text>
</comment>
<evidence type="ECO:0000256" key="1">
    <source>
        <dbReference type="ARBA" id="ARBA00004141"/>
    </source>
</evidence>
<proteinExistence type="inferred from homology"/>
<dbReference type="GO" id="GO:0006508">
    <property type="term" value="P:proteolysis"/>
    <property type="evidence" value="ECO:0007669"/>
    <property type="project" value="UniProtKB-KW"/>
</dbReference>
<feature type="transmembrane region" description="Helical" evidence="7">
    <location>
        <begin position="157"/>
        <end position="176"/>
    </location>
</feature>
<evidence type="ECO:0000256" key="4">
    <source>
        <dbReference type="ARBA" id="ARBA00022801"/>
    </source>
</evidence>
<comment type="subcellular location">
    <subcellularLocation>
        <location evidence="1">Membrane</location>
        <topology evidence="1">Multi-pass membrane protein</topology>
    </subcellularLocation>
</comment>
<reference evidence="9 10" key="1">
    <citation type="submission" date="2018-11" db="EMBL/GenBank/DDBJ databases">
        <title>Sequencing the genomes of 1000 actinobacteria strains.</title>
        <authorList>
            <person name="Klenk H.-P."/>
        </authorList>
    </citation>
    <scope>NUCLEOTIDE SEQUENCE [LARGE SCALE GENOMIC DNA]</scope>
    <source>
        <strain evidence="9 10">DSM 44254</strain>
    </source>
</reference>
<dbReference type="SUPFAM" id="SSF144091">
    <property type="entry name" value="Rhomboid-like"/>
    <property type="match status" value="1"/>
</dbReference>
<evidence type="ECO:0000256" key="6">
    <source>
        <dbReference type="ARBA" id="ARBA00023136"/>
    </source>
</evidence>
<dbReference type="Proteomes" id="UP000272400">
    <property type="component" value="Unassembled WGS sequence"/>
</dbReference>
<dbReference type="PANTHER" id="PTHR43731">
    <property type="entry name" value="RHOMBOID PROTEASE"/>
    <property type="match status" value="1"/>
</dbReference>
<feature type="transmembrane region" description="Helical" evidence="7">
    <location>
        <begin position="232"/>
        <end position="250"/>
    </location>
</feature>
<accession>A0A3N1DAX8</accession>
<feature type="transmembrane region" description="Helical" evidence="7">
    <location>
        <begin position="207"/>
        <end position="226"/>
    </location>
</feature>
<dbReference type="GO" id="GO:0016020">
    <property type="term" value="C:membrane"/>
    <property type="evidence" value="ECO:0007669"/>
    <property type="project" value="UniProtKB-SubCell"/>
</dbReference>
<dbReference type="AlphaFoldDB" id="A0A3N1DAX8"/>
<evidence type="ECO:0000313" key="10">
    <source>
        <dbReference type="Proteomes" id="UP000272400"/>
    </source>
</evidence>
<evidence type="ECO:0000256" key="3">
    <source>
        <dbReference type="ARBA" id="ARBA00022692"/>
    </source>
</evidence>